<keyword evidence="1" id="KW-0812">Transmembrane</keyword>
<reference evidence="2 3" key="1">
    <citation type="submission" date="2017-12" db="EMBL/GenBank/DDBJ databases">
        <title>Phylogenetic diversity of female urinary microbiome.</title>
        <authorList>
            <person name="Thomas-White K."/>
            <person name="Wolfe A.J."/>
        </authorList>
    </citation>
    <scope>NUCLEOTIDE SEQUENCE [LARGE SCALE GENOMIC DNA]</scope>
    <source>
        <strain evidence="2 3">UMB0119</strain>
    </source>
</reference>
<dbReference type="AlphaFoldDB" id="A0A2I1M510"/>
<feature type="transmembrane region" description="Helical" evidence="1">
    <location>
        <begin position="264"/>
        <end position="283"/>
    </location>
</feature>
<evidence type="ECO:0000313" key="3">
    <source>
        <dbReference type="Proteomes" id="UP000234335"/>
    </source>
</evidence>
<organism evidence="2 3">
    <name type="scientific">Anaerococcus octavius</name>
    <dbReference type="NCBI Taxonomy" id="54007"/>
    <lineage>
        <taxon>Bacteria</taxon>
        <taxon>Bacillati</taxon>
        <taxon>Bacillota</taxon>
        <taxon>Tissierellia</taxon>
        <taxon>Tissierellales</taxon>
        <taxon>Peptoniphilaceae</taxon>
        <taxon>Anaerococcus</taxon>
    </lineage>
</organism>
<dbReference type="RefSeq" id="WP_101540851.1">
    <property type="nucleotide sequence ID" value="NZ_PKGS01000008.1"/>
</dbReference>
<proteinExistence type="predicted"/>
<feature type="transmembrane region" description="Helical" evidence="1">
    <location>
        <begin position="193"/>
        <end position="212"/>
    </location>
</feature>
<feature type="transmembrane region" description="Helical" evidence="1">
    <location>
        <begin position="20"/>
        <end position="47"/>
    </location>
</feature>
<evidence type="ECO:0000256" key="1">
    <source>
        <dbReference type="SAM" id="Phobius"/>
    </source>
</evidence>
<feature type="transmembrane region" description="Helical" evidence="1">
    <location>
        <begin position="76"/>
        <end position="97"/>
    </location>
</feature>
<feature type="transmembrane region" description="Helical" evidence="1">
    <location>
        <begin position="103"/>
        <end position="121"/>
    </location>
</feature>
<dbReference type="Proteomes" id="UP000234335">
    <property type="component" value="Unassembled WGS sequence"/>
</dbReference>
<keyword evidence="1" id="KW-1133">Transmembrane helix</keyword>
<evidence type="ECO:0000313" key="2">
    <source>
        <dbReference type="EMBL" id="PKZ15199.1"/>
    </source>
</evidence>
<feature type="transmembrane region" description="Helical" evidence="1">
    <location>
        <begin position="295"/>
        <end position="316"/>
    </location>
</feature>
<keyword evidence="1" id="KW-0472">Membrane</keyword>
<dbReference type="EMBL" id="PKGS01000008">
    <property type="protein sequence ID" value="PKZ15199.1"/>
    <property type="molecule type" value="Genomic_DNA"/>
</dbReference>
<feature type="transmembrane region" description="Helical" evidence="1">
    <location>
        <begin position="322"/>
        <end position="352"/>
    </location>
</feature>
<name>A0A2I1M510_9FIRM</name>
<gene>
    <name evidence="2" type="ORF">CYJ34_08480</name>
</gene>
<comment type="caution">
    <text evidence="2">The sequence shown here is derived from an EMBL/GenBank/DDBJ whole genome shotgun (WGS) entry which is preliminary data.</text>
</comment>
<keyword evidence="3" id="KW-1185">Reference proteome</keyword>
<accession>A0A2I1M510</accession>
<protein>
    <submittedName>
        <fullName evidence="2">Guanine permease</fullName>
    </submittedName>
</protein>
<sequence length="353" mass="36301">MTLNDIMAALGVVINGIPQALLALSVGFAAFPTSLGFAVGVIACAILQSPIPISMQAETIALAGAYGDDVSERLSVVFWAGIIMTILGITGSLNYIVDLAGEYVLNGMMAGVGLILVKIAVDGLKLETRMVSLISILTAFATYFISGRNLVYTIIISVIISSIYANVMKMEIGKGIKNEERKLSVKKPLLNKKVIRGGLSLSCLTIGANIAFGNITASLSNGNVTANIDHLTIYSGIADAVSSLFGGAPVEAIISATGASDNPVNSGILMMAILGIIMFMGFLPKLGKYVPGESIHGFLFVLGALVTVPTNANLAFAAGGDAALVAGVAMATTAASDPFVGLVAGVILKFIIL</sequence>